<protein>
    <submittedName>
        <fullName evidence="2">Uncharacterized protein</fullName>
    </submittedName>
</protein>
<dbReference type="Proteomes" id="UP000676310">
    <property type="component" value="Unassembled WGS sequence"/>
</dbReference>
<dbReference type="GeneID" id="67011960"/>
<sequence length="114" mass="13252">MNNRIVYDNPLNFGQMHIDFVVCWMTGGADSETTRGHERSLYWEHSMPNGTYRKQQTSEDNDQDQQAKERDSARRSRVSSVHVVHPNKEERLGNEPVKRSADPGEWKTPPVREL</sequence>
<comment type="caution">
    <text evidence="2">The sequence shown here is derived from an EMBL/GenBank/DDBJ whole genome shotgun (WGS) entry which is preliminary data.</text>
</comment>
<dbReference type="AlphaFoldDB" id="A0A8J2N5R6"/>
<accession>A0A8J2N5R6</accession>
<feature type="compositionally biased region" description="Basic and acidic residues" evidence="1">
    <location>
        <begin position="86"/>
        <end position="114"/>
    </location>
</feature>
<dbReference type="RefSeq" id="XP_043175240.1">
    <property type="nucleotide sequence ID" value="XM_043319305.1"/>
</dbReference>
<organism evidence="2 3">
    <name type="scientific">Alternaria atra</name>
    <dbReference type="NCBI Taxonomy" id="119953"/>
    <lineage>
        <taxon>Eukaryota</taxon>
        <taxon>Fungi</taxon>
        <taxon>Dikarya</taxon>
        <taxon>Ascomycota</taxon>
        <taxon>Pezizomycotina</taxon>
        <taxon>Dothideomycetes</taxon>
        <taxon>Pleosporomycetidae</taxon>
        <taxon>Pleosporales</taxon>
        <taxon>Pleosporineae</taxon>
        <taxon>Pleosporaceae</taxon>
        <taxon>Alternaria</taxon>
        <taxon>Alternaria sect. Ulocladioides</taxon>
    </lineage>
</organism>
<name>A0A8J2N5R6_9PLEO</name>
<reference evidence="2" key="1">
    <citation type="submission" date="2021-05" db="EMBL/GenBank/DDBJ databases">
        <authorList>
            <person name="Stam R."/>
        </authorList>
    </citation>
    <scope>NUCLEOTIDE SEQUENCE</scope>
    <source>
        <strain evidence="2">CS162</strain>
    </source>
</reference>
<proteinExistence type="predicted"/>
<feature type="region of interest" description="Disordered" evidence="1">
    <location>
        <begin position="29"/>
        <end position="114"/>
    </location>
</feature>
<dbReference type="EMBL" id="CAJRGZ010000030">
    <property type="protein sequence ID" value="CAG5186664.1"/>
    <property type="molecule type" value="Genomic_DNA"/>
</dbReference>
<gene>
    <name evidence="2" type="ORF">ALTATR162_LOCUS11663</name>
</gene>
<evidence type="ECO:0000313" key="3">
    <source>
        <dbReference type="Proteomes" id="UP000676310"/>
    </source>
</evidence>
<feature type="compositionally biased region" description="Basic and acidic residues" evidence="1">
    <location>
        <begin position="32"/>
        <end position="42"/>
    </location>
</feature>
<feature type="compositionally biased region" description="Basic and acidic residues" evidence="1">
    <location>
        <begin position="65"/>
        <end position="74"/>
    </location>
</feature>
<evidence type="ECO:0000313" key="2">
    <source>
        <dbReference type="EMBL" id="CAG5186664.1"/>
    </source>
</evidence>
<evidence type="ECO:0000256" key="1">
    <source>
        <dbReference type="SAM" id="MobiDB-lite"/>
    </source>
</evidence>
<keyword evidence="3" id="KW-1185">Reference proteome</keyword>